<dbReference type="GO" id="GO:0005634">
    <property type="term" value="C:nucleus"/>
    <property type="evidence" value="ECO:0007669"/>
    <property type="project" value="UniProtKB-SubCell"/>
</dbReference>
<dbReference type="InterPro" id="IPR002100">
    <property type="entry name" value="TF_MADSbox"/>
</dbReference>
<feature type="region of interest" description="Disordered" evidence="7">
    <location>
        <begin position="156"/>
        <end position="176"/>
    </location>
</feature>
<feature type="domain" description="MADS-box" evidence="8">
    <location>
        <begin position="1"/>
        <end position="61"/>
    </location>
</feature>
<name>A0AAP0R989_LIQFO</name>
<feature type="coiled-coil region" evidence="6">
    <location>
        <begin position="85"/>
        <end position="112"/>
    </location>
</feature>
<dbReference type="GO" id="GO:0000978">
    <property type="term" value="F:RNA polymerase II cis-regulatory region sequence-specific DNA binding"/>
    <property type="evidence" value="ECO:0007669"/>
    <property type="project" value="TreeGrafter"/>
</dbReference>
<evidence type="ECO:0000256" key="2">
    <source>
        <dbReference type="ARBA" id="ARBA00023015"/>
    </source>
</evidence>
<dbReference type="SUPFAM" id="SSF55455">
    <property type="entry name" value="SRF-like"/>
    <property type="match status" value="1"/>
</dbReference>
<dbReference type="GO" id="GO:0000981">
    <property type="term" value="F:DNA-binding transcription factor activity, RNA polymerase II-specific"/>
    <property type="evidence" value="ECO:0007669"/>
    <property type="project" value="TreeGrafter"/>
</dbReference>
<keyword evidence="5" id="KW-0539">Nucleus</keyword>
<evidence type="ECO:0000259" key="8">
    <source>
        <dbReference type="PROSITE" id="PS50066"/>
    </source>
</evidence>
<keyword evidence="6" id="KW-0175">Coiled coil</keyword>
<protein>
    <recommendedName>
        <fullName evidence="8">MADS-box domain-containing protein</fullName>
    </recommendedName>
</protein>
<evidence type="ECO:0000313" key="9">
    <source>
        <dbReference type="EMBL" id="KAK9272563.1"/>
    </source>
</evidence>
<keyword evidence="4" id="KW-0804">Transcription</keyword>
<dbReference type="EMBL" id="JBBPBK010000013">
    <property type="protein sequence ID" value="KAK9272563.1"/>
    <property type="molecule type" value="Genomic_DNA"/>
</dbReference>
<dbReference type="Gene3D" id="3.40.1810.10">
    <property type="entry name" value="Transcription factor, MADS-box"/>
    <property type="match status" value="1"/>
</dbReference>
<sequence>MVKRKIEIKKCEDQKKRYVTFSKRRSGLQRKAAELSVLCDVKIAMVTSSPGERPKIYSFGHPSVDEVIQAFCTNSPPSTRYDDSIKCLYQEVKELEHEIKREQEKMKHQNDSDGFWWLNDIEKFESIEELLAFADGLRRLKYNVTAQLYGMQCTSASNSGLKSKEEAGVRPPLSLF</sequence>
<reference evidence="9 10" key="1">
    <citation type="journal article" date="2024" name="Plant J.">
        <title>Genome sequences and population genomics reveal climatic adaptation and genomic divergence between two closely related sweetgum species.</title>
        <authorList>
            <person name="Xu W.Q."/>
            <person name="Ren C.Q."/>
            <person name="Zhang X.Y."/>
            <person name="Comes H.P."/>
            <person name="Liu X.H."/>
            <person name="Li Y.G."/>
            <person name="Kettle C.J."/>
            <person name="Jalonen R."/>
            <person name="Gaisberger H."/>
            <person name="Ma Y.Z."/>
            <person name="Qiu Y.X."/>
        </authorList>
    </citation>
    <scope>NUCLEOTIDE SEQUENCE [LARGE SCALE GENOMIC DNA]</scope>
    <source>
        <strain evidence="9">Hangzhou</strain>
    </source>
</reference>
<comment type="subcellular location">
    <subcellularLocation>
        <location evidence="1">Nucleus</location>
    </subcellularLocation>
</comment>
<evidence type="ECO:0000256" key="3">
    <source>
        <dbReference type="ARBA" id="ARBA00023125"/>
    </source>
</evidence>
<evidence type="ECO:0000256" key="6">
    <source>
        <dbReference type="SAM" id="Coils"/>
    </source>
</evidence>
<dbReference type="InterPro" id="IPR036879">
    <property type="entry name" value="TF_MADSbox_sf"/>
</dbReference>
<keyword evidence="2" id="KW-0805">Transcription regulation</keyword>
<proteinExistence type="predicted"/>
<dbReference type="PROSITE" id="PS50066">
    <property type="entry name" value="MADS_BOX_2"/>
    <property type="match status" value="1"/>
</dbReference>
<gene>
    <name evidence="9" type="ORF">L1049_002937</name>
</gene>
<dbReference type="PANTHER" id="PTHR11945:SF821">
    <property type="entry name" value="AGAMOUS-LIKE 57"/>
    <property type="match status" value="1"/>
</dbReference>
<evidence type="ECO:0000256" key="5">
    <source>
        <dbReference type="ARBA" id="ARBA00023242"/>
    </source>
</evidence>
<evidence type="ECO:0000256" key="1">
    <source>
        <dbReference type="ARBA" id="ARBA00004123"/>
    </source>
</evidence>
<keyword evidence="10" id="KW-1185">Reference proteome</keyword>
<dbReference type="SMART" id="SM00432">
    <property type="entry name" value="MADS"/>
    <property type="match status" value="1"/>
</dbReference>
<keyword evidence="3" id="KW-0238">DNA-binding</keyword>
<comment type="caution">
    <text evidence="9">The sequence shown here is derived from an EMBL/GenBank/DDBJ whole genome shotgun (WGS) entry which is preliminary data.</text>
</comment>
<evidence type="ECO:0000256" key="7">
    <source>
        <dbReference type="SAM" id="MobiDB-lite"/>
    </source>
</evidence>
<evidence type="ECO:0000313" key="10">
    <source>
        <dbReference type="Proteomes" id="UP001415857"/>
    </source>
</evidence>
<accession>A0AAP0R989</accession>
<dbReference type="Proteomes" id="UP001415857">
    <property type="component" value="Unassembled WGS sequence"/>
</dbReference>
<dbReference type="PRINTS" id="PR00404">
    <property type="entry name" value="MADSDOMAIN"/>
</dbReference>
<dbReference type="GO" id="GO:0046983">
    <property type="term" value="F:protein dimerization activity"/>
    <property type="evidence" value="ECO:0007669"/>
    <property type="project" value="InterPro"/>
</dbReference>
<evidence type="ECO:0000256" key="4">
    <source>
        <dbReference type="ARBA" id="ARBA00023163"/>
    </source>
</evidence>
<dbReference type="AlphaFoldDB" id="A0AAP0R989"/>
<organism evidence="9 10">
    <name type="scientific">Liquidambar formosana</name>
    <name type="common">Formosan gum</name>
    <dbReference type="NCBI Taxonomy" id="63359"/>
    <lineage>
        <taxon>Eukaryota</taxon>
        <taxon>Viridiplantae</taxon>
        <taxon>Streptophyta</taxon>
        <taxon>Embryophyta</taxon>
        <taxon>Tracheophyta</taxon>
        <taxon>Spermatophyta</taxon>
        <taxon>Magnoliopsida</taxon>
        <taxon>eudicotyledons</taxon>
        <taxon>Gunneridae</taxon>
        <taxon>Pentapetalae</taxon>
        <taxon>Saxifragales</taxon>
        <taxon>Altingiaceae</taxon>
        <taxon>Liquidambar</taxon>
    </lineage>
</organism>
<dbReference type="PANTHER" id="PTHR11945">
    <property type="entry name" value="MADS BOX PROTEIN"/>
    <property type="match status" value="1"/>
</dbReference>
<dbReference type="FunFam" id="3.40.1810.10:FF:000006">
    <property type="entry name" value="Agamous-like MADS-box protein AGL62"/>
    <property type="match status" value="1"/>
</dbReference>
<dbReference type="Pfam" id="PF00319">
    <property type="entry name" value="SRF-TF"/>
    <property type="match status" value="1"/>
</dbReference>